<comment type="caution">
    <text evidence="3">The sequence shown here is derived from an EMBL/GenBank/DDBJ whole genome shotgun (WGS) entry which is preliminary data.</text>
</comment>
<protein>
    <recommendedName>
        <fullName evidence="2">Zinc finger/thioredoxin putative domain-containing protein</fullName>
    </recommendedName>
</protein>
<dbReference type="Pfam" id="PF13717">
    <property type="entry name" value="Zn_ribbon_4"/>
    <property type="match status" value="1"/>
</dbReference>
<keyword evidence="1" id="KW-1133">Transmembrane helix</keyword>
<keyword evidence="1" id="KW-0812">Transmembrane</keyword>
<dbReference type="NCBIfam" id="TIGR02098">
    <property type="entry name" value="MJ0042_CXXC"/>
    <property type="match status" value="1"/>
</dbReference>
<reference evidence="3" key="2">
    <citation type="submission" date="2014-07" db="EMBL/GenBank/DDBJ databases">
        <title>Initial genome analysis of the psychrotolerant acidophile Acidithiobacillus ferrivorans CF27: insights into iron and sulfur oxidation pathways and into biofilm formation.</title>
        <authorList>
            <person name="Talla E."/>
            <person name="Hedrich S."/>
            <person name="Mangenot S."/>
            <person name="Ji B."/>
            <person name="Johnson D.B."/>
            <person name="Barbe V."/>
            <person name="Bonnefoy V."/>
        </authorList>
    </citation>
    <scope>NUCLEOTIDE SEQUENCE [LARGE SCALE GENOMIC DNA]</scope>
    <source>
        <strain evidence="3">CF27</strain>
    </source>
</reference>
<proteinExistence type="predicted"/>
<feature type="domain" description="Zinc finger/thioredoxin putative" evidence="2">
    <location>
        <begin position="3"/>
        <end position="37"/>
    </location>
</feature>
<keyword evidence="1" id="KW-0472">Membrane</keyword>
<sequence length="212" mass="22903">MTMEITCPRCESTFATDNNALREHHYQAKCSVCQQIFHIDIAAEDTRAGSNLGRLLGKFLLILAIILLITALIGQALWWTRSYSYAATSAPVRHILLSSAEQLGVTIPWPGPNKDIRILNSQVTQAGKHLARITGNIENVANKVQAYPVIEVTLSNIYGAPIAHLQFTAAQYLSGAFHASSGFVPGTAVPFTLSSPALTTAAGYQVTLLSRP</sequence>
<evidence type="ECO:0000256" key="1">
    <source>
        <dbReference type="SAM" id="Phobius"/>
    </source>
</evidence>
<dbReference type="EMBL" id="CCCS020000002">
    <property type="protein sequence ID" value="CDQ08722.1"/>
    <property type="molecule type" value="Genomic_DNA"/>
</dbReference>
<dbReference type="InterPro" id="IPR021834">
    <property type="entry name" value="DUF3426"/>
</dbReference>
<evidence type="ECO:0000259" key="2">
    <source>
        <dbReference type="Pfam" id="PF13717"/>
    </source>
</evidence>
<accession>A0A060UJ33</accession>
<evidence type="ECO:0000313" key="3">
    <source>
        <dbReference type="EMBL" id="CDQ08722.1"/>
    </source>
</evidence>
<dbReference type="AlphaFoldDB" id="A0A060UJ33"/>
<gene>
    <name evidence="3" type="ORF">AFERRI_100157</name>
</gene>
<dbReference type="InterPro" id="IPR011723">
    <property type="entry name" value="Znf/thioredoxin_put"/>
</dbReference>
<organism evidence="3">
    <name type="scientific">Acidithiobacillus ferrivorans</name>
    <dbReference type="NCBI Taxonomy" id="160808"/>
    <lineage>
        <taxon>Bacteria</taxon>
        <taxon>Pseudomonadati</taxon>
        <taxon>Pseudomonadota</taxon>
        <taxon>Acidithiobacillia</taxon>
        <taxon>Acidithiobacillales</taxon>
        <taxon>Acidithiobacillaceae</taxon>
        <taxon>Acidithiobacillus</taxon>
    </lineage>
</organism>
<name>A0A060UJ33_9PROT</name>
<feature type="transmembrane region" description="Helical" evidence="1">
    <location>
        <begin position="59"/>
        <end position="79"/>
    </location>
</feature>
<reference evidence="3" key="1">
    <citation type="submission" date="2014-03" db="EMBL/GenBank/DDBJ databases">
        <authorList>
            <person name="Genoscope - CEA"/>
        </authorList>
    </citation>
    <scope>NUCLEOTIDE SEQUENCE [LARGE SCALE GENOMIC DNA]</scope>
    <source>
        <strain evidence="3">CF27</strain>
    </source>
</reference>
<dbReference type="Pfam" id="PF11906">
    <property type="entry name" value="DUF3426"/>
    <property type="match status" value="1"/>
</dbReference>